<protein>
    <submittedName>
        <fullName evidence="4">S-layer homology domain-containing protein</fullName>
    </submittedName>
</protein>
<dbReference type="Gene3D" id="1.10.530.10">
    <property type="match status" value="1"/>
</dbReference>
<dbReference type="PROSITE" id="PS51272">
    <property type="entry name" value="SLH"/>
    <property type="match status" value="3"/>
</dbReference>
<dbReference type="Pfam" id="PF01464">
    <property type="entry name" value="SLT"/>
    <property type="match status" value="1"/>
</dbReference>
<dbReference type="InterPro" id="IPR051465">
    <property type="entry name" value="Cell_Envelope_Struct_Comp"/>
</dbReference>
<gene>
    <name evidence="4" type="ORF">L2716_13955</name>
</gene>
<evidence type="ECO:0000256" key="1">
    <source>
        <dbReference type="SAM" id="SignalP"/>
    </source>
</evidence>
<dbReference type="EMBL" id="JAKIJS010000001">
    <property type="protein sequence ID" value="MCF6138837.1"/>
    <property type="molecule type" value="Genomic_DNA"/>
</dbReference>
<dbReference type="InterPro" id="IPR001119">
    <property type="entry name" value="SLH_dom"/>
</dbReference>
<proteinExistence type="predicted"/>
<reference evidence="4 5" key="1">
    <citation type="submission" date="2022-01" db="EMBL/GenBank/DDBJ databases">
        <title>Alkalihalobacillus sp. EGI L200015, a novel bacterium isolated from a salt lake sediment.</title>
        <authorList>
            <person name="Gao L."/>
            <person name="Fang B.-Z."/>
            <person name="Li W.-J."/>
        </authorList>
    </citation>
    <scope>NUCLEOTIDE SEQUENCE [LARGE SCALE GENOMIC DNA]</scope>
    <source>
        <strain evidence="4 5">KCTC 12718</strain>
    </source>
</reference>
<dbReference type="Pfam" id="PF00395">
    <property type="entry name" value="SLH"/>
    <property type="match status" value="3"/>
</dbReference>
<feature type="domain" description="SLH" evidence="2">
    <location>
        <begin position="367"/>
        <end position="430"/>
    </location>
</feature>
<dbReference type="InterPro" id="IPR023346">
    <property type="entry name" value="Lysozyme-like_dom_sf"/>
</dbReference>
<name>A0ABS9H1H5_9BACL</name>
<dbReference type="PROSITE" id="PS51781">
    <property type="entry name" value="SH3B"/>
    <property type="match status" value="1"/>
</dbReference>
<sequence>MKYFVKVVLGVALACIFALVNQGEASAESISSKCSYTPVNGENPDMSTTNCLLTEAALAKNVPPEIVKAIAEGESGNWRQFDSNGDPIVTSDNGIGIMQITNKSGYDEEKLKNDIVYNIEAGVKVLDEMYRRSDLPSINAGDRDVLEHWYFAIMAYNGTKPVNSPIVQSTGDRNTDAYQEKVLKIIDDLGLIKPQTLPFKSSDFKYDSNSSKNIEFITMDYHFTIPLTKTKHRFLKDDQVKTTTATRLRTGPSTDTSIKASLQEGEVLTVNGPFVYEKVADRKNHYVWYPVKRSDGSTGYVASSFLKFKFKDVPANYWAEDHIYYLYDSTLLYGMGNGQFGLGKNLTRAHAAILMNRAKNISTENRPDPGFTDVPKDHKYYDDIAAAVDEGLFVGVKETKFDPDATLTRAQMAVVLQRVYEFPKASNDHPFTDVKNGSWYDEAVTRLYDAEITAGVTKTKFGPDDKITREQFAVFMGRSIQYK</sequence>
<dbReference type="InterPro" id="IPR003646">
    <property type="entry name" value="SH3-like_bac-type"/>
</dbReference>
<dbReference type="Pfam" id="PF08239">
    <property type="entry name" value="SH3_3"/>
    <property type="match status" value="1"/>
</dbReference>
<dbReference type="InterPro" id="IPR008258">
    <property type="entry name" value="Transglycosylase_SLT_dom_1"/>
</dbReference>
<evidence type="ECO:0000313" key="5">
    <source>
        <dbReference type="Proteomes" id="UP001649381"/>
    </source>
</evidence>
<dbReference type="SUPFAM" id="SSF53955">
    <property type="entry name" value="Lysozyme-like"/>
    <property type="match status" value="1"/>
</dbReference>
<feature type="domain" description="SH3b" evidence="3">
    <location>
        <begin position="236"/>
        <end position="310"/>
    </location>
</feature>
<comment type="caution">
    <text evidence="4">The sequence shown here is derived from an EMBL/GenBank/DDBJ whole genome shotgun (WGS) entry which is preliminary data.</text>
</comment>
<dbReference type="PANTHER" id="PTHR43308">
    <property type="entry name" value="OUTER MEMBRANE PROTEIN ALPHA-RELATED"/>
    <property type="match status" value="1"/>
</dbReference>
<keyword evidence="5" id="KW-1185">Reference proteome</keyword>
<keyword evidence="1" id="KW-0732">Signal</keyword>
<dbReference type="RefSeq" id="WP_236337055.1">
    <property type="nucleotide sequence ID" value="NZ_JAKIJS010000001.1"/>
</dbReference>
<feature type="signal peptide" evidence="1">
    <location>
        <begin position="1"/>
        <end position="27"/>
    </location>
</feature>
<evidence type="ECO:0000259" key="3">
    <source>
        <dbReference type="PROSITE" id="PS51781"/>
    </source>
</evidence>
<feature type="domain" description="SLH" evidence="2">
    <location>
        <begin position="431"/>
        <end position="483"/>
    </location>
</feature>
<feature type="domain" description="SLH" evidence="2">
    <location>
        <begin position="306"/>
        <end position="366"/>
    </location>
</feature>
<accession>A0ABS9H1H5</accession>
<organism evidence="4 5">
    <name type="scientific">Pseudalkalibacillus berkeleyi</name>
    <dbReference type="NCBI Taxonomy" id="1069813"/>
    <lineage>
        <taxon>Bacteria</taxon>
        <taxon>Bacillati</taxon>
        <taxon>Bacillota</taxon>
        <taxon>Bacilli</taxon>
        <taxon>Bacillales</taxon>
        <taxon>Fictibacillaceae</taxon>
        <taxon>Pseudalkalibacillus</taxon>
    </lineage>
</organism>
<dbReference type="Proteomes" id="UP001649381">
    <property type="component" value="Unassembled WGS sequence"/>
</dbReference>
<dbReference type="Gene3D" id="2.30.30.40">
    <property type="entry name" value="SH3 Domains"/>
    <property type="match status" value="1"/>
</dbReference>
<feature type="chain" id="PRO_5045051176" evidence="1">
    <location>
        <begin position="28"/>
        <end position="483"/>
    </location>
</feature>
<evidence type="ECO:0000259" key="2">
    <source>
        <dbReference type="PROSITE" id="PS51272"/>
    </source>
</evidence>
<evidence type="ECO:0000313" key="4">
    <source>
        <dbReference type="EMBL" id="MCF6138837.1"/>
    </source>
</evidence>
<dbReference type="PANTHER" id="PTHR43308:SF1">
    <property type="entry name" value="OUTER MEMBRANE PROTEIN ALPHA"/>
    <property type="match status" value="1"/>
</dbReference>